<dbReference type="OrthoDB" id="9805989at2"/>
<proteinExistence type="predicted"/>
<feature type="transmembrane region" description="Helical" evidence="1">
    <location>
        <begin position="79"/>
        <end position="95"/>
    </location>
</feature>
<reference evidence="2 3" key="1">
    <citation type="submission" date="2018-06" db="EMBL/GenBank/DDBJ databases">
        <title>The draft genome sequences of strains SCU63 and S1.</title>
        <authorList>
            <person name="Gan L."/>
        </authorList>
    </citation>
    <scope>NUCLEOTIDE SEQUENCE [LARGE SCALE GENOMIC DNA]</scope>
    <source>
        <strain evidence="2 3">S1</strain>
    </source>
</reference>
<keyword evidence="1" id="KW-0812">Transmembrane</keyword>
<sequence>MENVKSTFKEVASAILPVTIVVVLLQVLIIRLPFEALLQFLIGVVFVGTGFFLFLLGVNAGLLPIGELIGKKLPLTRKPWLVIGTGLVLGLAVTIAEPDVRVLANQIDDVSGGDISRNILILSVSIGLAIFVALAMVRTLFSIPIHYLLIGGYTIVFLLSFFVPEAFIPISFDAGGVTTGPMAVPFILALGIGVASVLRSDKPSSGEGFGLIGLASIGPIIAVMLLGCCTGELAYFPWFRGSADRSQHGPPSACRIL</sequence>
<feature type="transmembrane region" description="Helical" evidence="1">
    <location>
        <begin position="115"/>
        <end position="135"/>
    </location>
</feature>
<dbReference type="Pfam" id="PF07556">
    <property type="entry name" value="DUF1538"/>
    <property type="match status" value="1"/>
</dbReference>
<feature type="transmembrane region" description="Helical" evidence="1">
    <location>
        <begin position="211"/>
        <end position="236"/>
    </location>
</feature>
<dbReference type="AlphaFoldDB" id="A0A365K8Y4"/>
<dbReference type="RefSeq" id="WP_112229992.1">
    <property type="nucleotide sequence ID" value="NZ_QLZQ01000001.1"/>
</dbReference>
<keyword evidence="1" id="KW-1133">Transmembrane helix</keyword>
<keyword evidence="3" id="KW-1185">Reference proteome</keyword>
<gene>
    <name evidence="2" type="ORF">DP119_00815</name>
</gene>
<feature type="transmembrane region" description="Helical" evidence="1">
    <location>
        <begin position="36"/>
        <end position="58"/>
    </location>
</feature>
<feature type="transmembrane region" description="Helical" evidence="1">
    <location>
        <begin position="147"/>
        <end position="170"/>
    </location>
</feature>
<dbReference type="EMBL" id="QLZQ01000001">
    <property type="protein sequence ID" value="RAZ69235.1"/>
    <property type="molecule type" value="Genomic_DNA"/>
</dbReference>
<evidence type="ECO:0000313" key="2">
    <source>
        <dbReference type="EMBL" id="RAZ69235.1"/>
    </source>
</evidence>
<comment type="caution">
    <text evidence="2">The sequence shown here is derived from an EMBL/GenBank/DDBJ whole genome shotgun (WGS) entry which is preliminary data.</text>
</comment>
<feature type="transmembrane region" description="Helical" evidence="1">
    <location>
        <begin position="182"/>
        <end position="199"/>
    </location>
</feature>
<dbReference type="InterPro" id="IPR011435">
    <property type="entry name" value="UmpAB"/>
</dbReference>
<evidence type="ECO:0000256" key="1">
    <source>
        <dbReference type="SAM" id="Phobius"/>
    </source>
</evidence>
<accession>A0A365K8Y4</accession>
<keyword evidence="1" id="KW-0472">Membrane</keyword>
<protein>
    <submittedName>
        <fullName evidence="2">DUF1538 domain-containing protein</fullName>
    </submittedName>
</protein>
<organism evidence="2 3">
    <name type="scientific">Planococcus maitriensis</name>
    <dbReference type="NCBI Taxonomy" id="221799"/>
    <lineage>
        <taxon>Bacteria</taxon>
        <taxon>Bacillati</taxon>
        <taxon>Bacillota</taxon>
        <taxon>Bacilli</taxon>
        <taxon>Bacillales</taxon>
        <taxon>Caryophanaceae</taxon>
        <taxon>Planococcus</taxon>
    </lineage>
</organism>
<name>A0A365K8Y4_9BACL</name>
<feature type="transmembrane region" description="Helical" evidence="1">
    <location>
        <begin position="12"/>
        <end position="30"/>
    </location>
</feature>
<dbReference type="Proteomes" id="UP000251869">
    <property type="component" value="Unassembled WGS sequence"/>
</dbReference>
<evidence type="ECO:0000313" key="3">
    <source>
        <dbReference type="Proteomes" id="UP000251869"/>
    </source>
</evidence>